<reference evidence="2 3" key="1">
    <citation type="submission" date="2013-12" db="EMBL/GenBank/DDBJ databases">
        <title>Draft genome of the parsitic nematode Ancylostoma duodenale.</title>
        <authorList>
            <person name="Mitreva M."/>
        </authorList>
    </citation>
    <scope>NUCLEOTIDE SEQUENCE [LARGE SCALE GENOMIC DNA]</scope>
    <source>
        <strain evidence="2 3">Zhejiang</strain>
    </source>
</reference>
<organism evidence="2 3">
    <name type="scientific">Ancylostoma duodenale</name>
    <dbReference type="NCBI Taxonomy" id="51022"/>
    <lineage>
        <taxon>Eukaryota</taxon>
        <taxon>Metazoa</taxon>
        <taxon>Ecdysozoa</taxon>
        <taxon>Nematoda</taxon>
        <taxon>Chromadorea</taxon>
        <taxon>Rhabditida</taxon>
        <taxon>Rhabditina</taxon>
        <taxon>Rhabditomorpha</taxon>
        <taxon>Strongyloidea</taxon>
        <taxon>Ancylostomatidae</taxon>
        <taxon>Ancylostomatinae</taxon>
        <taxon>Ancylostoma</taxon>
    </lineage>
</organism>
<dbReference type="Pfam" id="PF01764">
    <property type="entry name" value="Lipase_3"/>
    <property type="match status" value="1"/>
</dbReference>
<evidence type="ECO:0000313" key="3">
    <source>
        <dbReference type="Proteomes" id="UP000054047"/>
    </source>
</evidence>
<proteinExistence type="predicted"/>
<dbReference type="EMBL" id="KN736774">
    <property type="protein sequence ID" value="KIH55774.1"/>
    <property type="molecule type" value="Genomic_DNA"/>
</dbReference>
<name>A0A0C2GA41_9BILA</name>
<sequence>MSSRPNKSNAAVRGGPEEILRSPRWTVNRYFKYGVHVLWPPIERVLRDPKYDEYEVAFTGHSLGGALATIAAARAVKQGLRPGNGILVYTFGAPRVGDTTFAVNFNRIIPNW</sequence>
<dbReference type="GO" id="GO:0006629">
    <property type="term" value="P:lipid metabolic process"/>
    <property type="evidence" value="ECO:0007669"/>
    <property type="project" value="InterPro"/>
</dbReference>
<protein>
    <submittedName>
        <fullName evidence="2">Triacylglycerol lipase</fullName>
    </submittedName>
</protein>
<feature type="domain" description="Fungal lipase-type" evidence="1">
    <location>
        <begin position="40"/>
        <end position="106"/>
    </location>
</feature>
<dbReference type="OrthoDB" id="5859097at2759"/>
<accession>A0A0C2GA41</accession>
<dbReference type="PANTHER" id="PTHR45908:SF5">
    <property type="entry name" value="FUNGAL LIPASE-LIKE DOMAIN-CONTAINING PROTEIN"/>
    <property type="match status" value="1"/>
</dbReference>
<dbReference type="SUPFAM" id="SSF53474">
    <property type="entry name" value="alpha/beta-Hydrolases"/>
    <property type="match status" value="1"/>
</dbReference>
<evidence type="ECO:0000313" key="2">
    <source>
        <dbReference type="EMBL" id="KIH55774.1"/>
    </source>
</evidence>
<dbReference type="InterPro" id="IPR002921">
    <property type="entry name" value="Fungal_lipase-type"/>
</dbReference>
<dbReference type="InterPro" id="IPR029058">
    <property type="entry name" value="AB_hydrolase_fold"/>
</dbReference>
<evidence type="ECO:0000259" key="1">
    <source>
        <dbReference type="Pfam" id="PF01764"/>
    </source>
</evidence>
<dbReference type="AlphaFoldDB" id="A0A0C2GA41"/>
<dbReference type="Proteomes" id="UP000054047">
    <property type="component" value="Unassembled WGS sequence"/>
</dbReference>
<gene>
    <name evidence="2" type="ORF">ANCDUO_14062</name>
</gene>
<dbReference type="PANTHER" id="PTHR45908">
    <property type="entry name" value="PROTEIN CBG11750-RELATED"/>
    <property type="match status" value="1"/>
</dbReference>
<dbReference type="Gene3D" id="3.40.50.1820">
    <property type="entry name" value="alpha/beta hydrolase"/>
    <property type="match status" value="1"/>
</dbReference>
<keyword evidence="3" id="KW-1185">Reference proteome</keyword>